<evidence type="ECO:0000313" key="12">
    <source>
        <dbReference type="Proteomes" id="UP000236738"/>
    </source>
</evidence>
<keyword evidence="12" id="KW-1185">Reference proteome</keyword>
<protein>
    <recommendedName>
        <fullName evidence="9">GTP cyclohydrolase-2</fullName>
        <ecNumber evidence="9">3.5.4.25</ecNumber>
    </recommendedName>
    <alternativeName>
        <fullName evidence="9">GTP cyclohydrolase II</fullName>
    </alternativeName>
</protein>
<dbReference type="InterPro" id="IPR036144">
    <property type="entry name" value="RibA-like_sf"/>
</dbReference>
<comment type="function">
    <text evidence="9">Catalyzes the conversion of GTP to 2,5-diamino-6-ribosylamino-4(3H)-pyrimidinone 5'-phosphate (DARP), formate and pyrophosphate.</text>
</comment>
<dbReference type="NCBIfam" id="TIGR00505">
    <property type="entry name" value="ribA"/>
    <property type="match status" value="1"/>
</dbReference>
<feature type="binding site" evidence="9">
    <location>
        <position position="70"/>
    </location>
    <ligand>
        <name>GTP</name>
        <dbReference type="ChEBI" id="CHEBI:37565"/>
    </ligand>
</feature>
<dbReference type="Gene3D" id="3.40.50.10990">
    <property type="entry name" value="GTP cyclohydrolase II"/>
    <property type="match status" value="1"/>
</dbReference>
<dbReference type="FunFam" id="3.40.50.10990:FF:000002">
    <property type="entry name" value="GTP cyclohydrolase-2"/>
    <property type="match status" value="1"/>
</dbReference>
<comment type="cofactor">
    <cofactor evidence="9">
        <name>Zn(2+)</name>
        <dbReference type="ChEBI" id="CHEBI:29105"/>
    </cofactor>
    <text evidence="9">Binds 1 zinc ion per subunit.</text>
</comment>
<feature type="binding site" evidence="9">
    <location>
        <position position="67"/>
    </location>
    <ligand>
        <name>Zn(2+)</name>
        <dbReference type="ChEBI" id="CHEBI:29105"/>
        <note>catalytic</note>
    </ligand>
</feature>
<organism evidence="11 12">
    <name type="scientific">Halpernia humi</name>
    <dbReference type="NCBI Taxonomy" id="493375"/>
    <lineage>
        <taxon>Bacteria</taxon>
        <taxon>Pseudomonadati</taxon>
        <taxon>Bacteroidota</taxon>
        <taxon>Flavobacteriia</taxon>
        <taxon>Flavobacteriales</taxon>
        <taxon>Weeksellaceae</taxon>
        <taxon>Chryseobacterium group</taxon>
        <taxon>Halpernia</taxon>
    </lineage>
</organism>
<dbReference type="Proteomes" id="UP000236738">
    <property type="component" value="Unassembled WGS sequence"/>
</dbReference>
<dbReference type="EMBL" id="FNUS01000002">
    <property type="protein sequence ID" value="SEF92344.1"/>
    <property type="molecule type" value="Genomic_DNA"/>
</dbReference>
<dbReference type="EC" id="3.5.4.25" evidence="9"/>
<feature type="binding site" evidence="9">
    <location>
        <position position="113"/>
    </location>
    <ligand>
        <name>GTP</name>
        <dbReference type="ChEBI" id="CHEBI:37565"/>
    </ligand>
</feature>
<evidence type="ECO:0000256" key="7">
    <source>
        <dbReference type="ARBA" id="ARBA00023134"/>
    </source>
</evidence>
<evidence type="ECO:0000256" key="3">
    <source>
        <dbReference type="ARBA" id="ARBA00022723"/>
    </source>
</evidence>
<feature type="binding site" evidence="9">
    <location>
        <position position="148"/>
    </location>
    <ligand>
        <name>GTP</name>
        <dbReference type="ChEBI" id="CHEBI:37565"/>
    </ligand>
</feature>
<feature type="active site" description="Proton acceptor" evidence="9">
    <location>
        <position position="125"/>
    </location>
</feature>
<dbReference type="UniPathway" id="UPA00275">
    <property type="reaction ID" value="UER00400"/>
</dbReference>
<dbReference type="PANTHER" id="PTHR21327">
    <property type="entry name" value="GTP CYCLOHYDROLASE II-RELATED"/>
    <property type="match status" value="1"/>
</dbReference>
<dbReference type="Pfam" id="PF00925">
    <property type="entry name" value="GTP_cyclohydro2"/>
    <property type="match status" value="1"/>
</dbReference>
<dbReference type="NCBIfam" id="NF001591">
    <property type="entry name" value="PRK00393.1"/>
    <property type="match status" value="1"/>
</dbReference>
<feature type="active site" description="Nucleophile" evidence="9">
    <location>
        <position position="127"/>
    </location>
</feature>
<evidence type="ECO:0000259" key="10">
    <source>
        <dbReference type="Pfam" id="PF00925"/>
    </source>
</evidence>
<dbReference type="RefSeq" id="WP_103913055.1">
    <property type="nucleotide sequence ID" value="NZ_FNUS01000002.1"/>
</dbReference>
<keyword evidence="7 9" id="KW-0342">GTP-binding</keyword>
<accession>A0A1H5VYL2</accession>
<dbReference type="GO" id="GO:0008270">
    <property type="term" value="F:zinc ion binding"/>
    <property type="evidence" value="ECO:0007669"/>
    <property type="project" value="UniProtKB-UniRule"/>
</dbReference>
<keyword evidence="4 9" id="KW-0547">Nucleotide-binding</keyword>
<dbReference type="GO" id="GO:0005525">
    <property type="term" value="F:GTP binding"/>
    <property type="evidence" value="ECO:0007669"/>
    <property type="project" value="UniProtKB-KW"/>
</dbReference>
<feature type="binding site" evidence="9">
    <location>
        <begin position="49"/>
        <end position="53"/>
    </location>
    <ligand>
        <name>GTP</name>
        <dbReference type="ChEBI" id="CHEBI:37565"/>
    </ligand>
</feature>
<sequence>MVQLQAESLVPTDFGNFRIMAFSEVDNNWMPHLAIVAENTDFSKPVNVRFHSECITGEVFHSKKCECGQQLDAAMKYMAENTGIIVYLRQEGRNIGIINKLKAYALQEQGFDTVEANLKLGLPADDRDFTVAIEILKKLGIAEVNLLTNNPLKLDAVEKSTVTLNSRIALQMPSTKESKEYLQTKKSYFGHLLEDETETQIKATD</sequence>
<dbReference type="InterPro" id="IPR032677">
    <property type="entry name" value="GTP_cyclohydro_II"/>
</dbReference>
<comment type="catalytic activity">
    <reaction evidence="8 9">
        <text>GTP + 4 H2O = 2,5-diamino-6-hydroxy-4-(5-phosphoribosylamino)-pyrimidine + formate + 2 phosphate + 3 H(+)</text>
        <dbReference type="Rhea" id="RHEA:23704"/>
        <dbReference type="ChEBI" id="CHEBI:15377"/>
        <dbReference type="ChEBI" id="CHEBI:15378"/>
        <dbReference type="ChEBI" id="CHEBI:15740"/>
        <dbReference type="ChEBI" id="CHEBI:37565"/>
        <dbReference type="ChEBI" id="CHEBI:43474"/>
        <dbReference type="ChEBI" id="CHEBI:58614"/>
        <dbReference type="EC" id="3.5.4.25"/>
    </reaction>
</comment>
<feature type="binding site" evidence="9">
    <location>
        <begin position="91"/>
        <end position="93"/>
    </location>
    <ligand>
        <name>GTP</name>
        <dbReference type="ChEBI" id="CHEBI:37565"/>
    </ligand>
</feature>
<dbReference type="AlphaFoldDB" id="A0A1H5VYL2"/>
<feature type="binding site" evidence="9">
    <location>
        <position position="153"/>
    </location>
    <ligand>
        <name>GTP</name>
        <dbReference type="ChEBI" id="CHEBI:37565"/>
    </ligand>
</feature>
<dbReference type="SUPFAM" id="SSF142695">
    <property type="entry name" value="RibA-like"/>
    <property type="match status" value="1"/>
</dbReference>
<evidence type="ECO:0000256" key="8">
    <source>
        <dbReference type="ARBA" id="ARBA00049295"/>
    </source>
</evidence>
<keyword evidence="5 9" id="KW-0378">Hydrolase</keyword>
<evidence type="ECO:0000256" key="9">
    <source>
        <dbReference type="HAMAP-Rule" id="MF_00179"/>
    </source>
</evidence>
<dbReference type="HAMAP" id="MF_00179">
    <property type="entry name" value="RibA"/>
    <property type="match status" value="1"/>
</dbReference>
<dbReference type="OrthoDB" id="9793111at2"/>
<keyword evidence="2 9" id="KW-0686">Riboflavin biosynthesis</keyword>
<dbReference type="GO" id="GO:0005829">
    <property type="term" value="C:cytosol"/>
    <property type="evidence" value="ECO:0007669"/>
    <property type="project" value="TreeGrafter"/>
</dbReference>
<evidence type="ECO:0000256" key="6">
    <source>
        <dbReference type="ARBA" id="ARBA00022833"/>
    </source>
</evidence>
<evidence type="ECO:0000313" key="11">
    <source>
        <dbReference type="EMBL" id="SEF92344.1"/>
    </source>
</evidence>
<reference evidence="12" key="1">
    <citation type="submission" date="2016-10" db="EMBL/GenBank/DDBJ databases">
        <authorList>
            <person name="Varghese N."/>
            <person name="Submissions S."/>
        </authorList>
    </citation>
    <scope>NUCLEOTIDE SEQUENCE [LARGE SCALE GENOMIC DNA]</scope>
    <source>
        <strain evidence="12">DSM 21580</strain>
    </source>
</reference>
<evidence type="ECO:0000256" key="4">
    <source>
        <dbReference type="ARBA" id="ARBA00022741"/>
    </source>
</evidence>
<dbReference type="PANTHER" id="PTHR21327:SF18">
    <property type="entry name" value="3,4-DIHYDROXY-2-BUTANONE 4-PHOSPHATE SYNTHASE"/>
    <property type="match status" value="1"/>
</dbReference>
<name>A0A1H5VYL2_9FLAO</name>
<feature type="binding site" evidence="9">
    <location>
        <position position="54"/>
    </location>
    <ligand>
        <name>Zn(2+)</name>
        <dbReference type="ChEBI" id="CHEBI:29105"/>
        <note>catalytic</note>
    </ligand>
</feature>
<evidence type="ECO:0000256" key="1">
    <source>
        <dbReference type="ARBA" id="ARBA00004853"/>
    </source>
</evidence>
<comment type="similarity">
    <text evidence="9">Belongs to the GTP cyclohydrolase II family.</text>
</comment>
<dbReference type="CDD" id="cd00641">
    <property type="entry name" value="GTP_cyclohydro2"/>
    <property type="match status" value="1"/>
</dbReference>
<evidence type="ECO:0000256" key="2">
    <source>
        <dbReference type="ARBA" id="ARBA00022619"/>
    </source>
</evidence>
<dbReference type="GO" id="GO:0003935">
    <property type="term" value="F:GTP cyclohydrolase II activity"/>
    <property type="evidence" value="ECO:0007669"/>
    <property type="project" value="UniProtKB-UniRule"/>
</dbReference>
<proteinExistence type="inferred from homology"/>
<comment type="pathway">
    <text evidence="1 9">Cofactor biosynthesis; riboflavin biosynthesis; 5-amino-6-(D-ribitylamino)uracil from GTP: step 1/4.</text>
</comment>
<evidence type="ECO:0000256" key="5">
    <source>
        <dbReference type="ARBA" id="ARBA00022801"/>
    </source>
</evidence>
<keyword evidence="3 9" id="KW-0479">Metal-binding</keyword>
<keyword evidence="6 9" id="KW-0862">Zinc</keyword>
<dbReference type="InterPro" id="IPR000926">
    <property type="entry name" value="RibA"/>
</dbReference>
<gene>
    <name evidence="9" type="primary">ribA</name>
    <name evidence="11" type="ORF">SAMN05421847_1046</name>
</gene>
<feature type="binding site" evidence="9">
    <location>
        <position position="65"/>
    </location>
    <ligand>
        <name>Zn(2+)</name>
        <dbReference type="ChEBI" id="CHEBI:29105"/>
        <note>catalytic</note>
    </ligand>
</feature>
<feature type="domain" description="GTP cyclohydrolase II" evidence="10">
    <location>
        <begin position="6"/>
        <end position="167"/>
    </location>
</feature>
<dbReference type="GO" id="GO:0009231">
    <property type="term" value="P:riboflavin biosynthetic process"/>
    <property type="evidence" value="ECO:0007669"/>
    <property type="project" value="UniProtKB-UniRule"/>
</dbReference>